<reference evidence="1" key="1">
    <citation type="submission" date="2021-12" db="EMBL/GenBank/DDBJ databases">
        <title>Prjna785345.</title>
        <authorList>
            <person name="Rujirawat T."/>
            <person name="Krajaejun T."/>
        </authorList>
    </citation>
    <scope>NUCLEOTIDE SEQUENCE</scope>
    <source>
        <strain evidence="1">Pi057C3</strain>
    </source>
</reference>
<proteinExistence type="predicted"/>
<gene>
    <name evidence="1" type="ORF">P43SY_000599</name>
</gene>
<dbReference type="InterPro" id="IPR051185">
    <property type="entry name" value="ASPM"/>
</dbReference>
<dbReference type="SMART" id="SM00015">
    <property type="entry name" value="IQ"/>
    <property type="match status" value="7"/>
</dbReference>
<dbReference type="GO" id="GO:0000922">
    <property type="term" value="C:spindle pole"/>
    <property type="evidence" value="ECO:0007669"/>
    <property type="project" value="TreeGrafter"/>
</dbReference>
<dbReference type="PROSITE" id="PS50096">
    <property type="entry name" value="IQ"/>
    <property type="match status" value="6"/>
</dbReference>
<accession>A0AAD5Q9Q1</accession>
<dbReference type="PANTHER" id="PTHR22706:SF2">
    <property type="entry name" value="SFI1 SPINDLE BODY DOMAIN-CONTAINING PROTEIN"/>
    <property type="match status" value="1"/>
</dbReference>
<dbReference type="EMBL" id="JAKCXM010000102">
    <property type="protein sequence ID" value="KAJ0402446.1"/>
    <property type="molecule type" value="Genomic_DNA"/>
</dbReference>
<dbReference type="PANTHER" id="PTHR22706">
    <property type="entry name" value="ASSEMBLY FACTOR FOR SPINDLE MICROTUBULES"/>
    <property type="match status" value="1"/>
</dbReference>
<dbReference type="Proteomes" id="UP001209570">
    <property type="component" value="Unassembled WGS sequence"/>
</dbReference>
<protein>
    <submittedName>
        <fullName evidence="1">Uncharacterized protein</fullName>
    </submittedName>
</protein>
<dbReference type="AlphaFoldDB" id="A0AAD5Q9Q1"/>
<dbReference type="GO" id="GO:0005516">
    <property type="term" value="F:calmodulin binding"/>
    <property type="evidence" value="ECO:0007669"/>
    <property type="project" value="TreeGrafter"/>
</dbReference>
<dbReference type="Pfam" id="PF00612">
    <property type="entry name" value="IQ"/>
    <property type="match status" value="6"/>
</dbReference>
<organism evidence="1 2">
    <name type="scientific">Pythium insidiosum</name>
    <name type="common">Pythiosis disease agent</name>
    <dbReference type="NCBI Taxonomy" id="114742"/>
    <lineage>
        <taxon>Eukaryota</taxon>
        <taxon>Sar</taxon>
        <taxon>Stramenopiles</taxon>
        <taxon>Oomycota</taxon>
        <taxon>Peronosporomycetes</taxon>
        <taxon>Pythiales</taxon>
        <taxon>Pythiaceae</taxon>
        <taxon>Pythium</taxon>
    </lineage>
</organism>
<evidence type="ECO:0000313" key="1">
    <source>
        <dbReference type="EMBL" id="KAJ0402446.1"/>
    </source>
</evidence>
<keyword evidence="2" id="KW-1185">Reference proteome</keyword>
<dbReference type="Gene3D" id="1.20.5.190">
    <property type="match status" value="3"/>
</dbReference>
<dbReference type="InterPro" id="IPR000048">
    <property type="entry name" value="IQ_motif_EF-hand-BS"/>
</dbReference>
<name>A0AAD5Q9Q1_PYTIN</name>
<dbReference type="GO" id="GO:0051295">
    <property type="term" value="P:establishment of meiotic spindle localization"/>
    <property type="evidence" value="ECO:0007669"/>
    <property type="project" value="TreeGrafter"/>
</dbReference>
<dbReference type="GO" id="GO:0007051">
    <property type="term" value="P:spindle organization"/>
    <property type="evidence" value="ECO:0007669"/>
    <property type="project" value="TreeGrafter"/>
</dbReference>
<sequence>MQSNMLNDMLIAVDAAWLCAAERDMEREEEEREVLLRQSRRRSVKGKYELDTAAQLDRDLKEQRLVLRQRVAKRKSEQLPIRLPAVQNSSCAVHIEPQRQPNDSHTSTRASVLGVASQRSVYELENQRLASLLSDKTRRRGVTKRREKKMRPRIVDDLLSLERRSALSAQCVQRWWRGHLRKRFWRTYVVKVRAAVQIQRVARGFLCRAVFRVWHRNRTHRATLIQAALRGYLMRRVIATWKRWESVNATRIQAIVRGHAARRRTQLRQRRIAAVRIQALWRGQRMRQRTDLQWLATKAVTLQRLIRGVLTRRRVRRLEALLHTSAMQIQRIFRGVKAREHVERLLRDRETVHRQEVMRVLEVEEEWHRHQRDRLQARLQRLKIFEQLCDLEEQYYRAHERVNDLEAIYLDMQTQRLRISPRAIEQGWVEEMEGKMRKQRELITHAKMDVIFKLGLTFKRKEEEYLQLLQRIRAMEEKRQRFEIWRDEEFLDYWERECKHQHEIRERERRRRIADEKRKWRISFYHLNGKRDKRKLEEEKASFKSWKRIPPAIFYRPKT</sequence>
<comment type="caution">
    <text evidence="1">The sequence shown here is derived from an EMBL/GenBank/DDBJ whole genome shotgun (WGS) entry which is preliminary data.</text>
</comment>
<evidence type="ECO:0000313" key="2">
    <source>
        <dbReference type="Proteomes" id="UP001209570"/>
    </source>
</evidence>
<dbReference type="GO" id="GO:0000278">
    <property type="term" value="P:mitotic cell cycle"/>
    <property type="evidence" value="ECO:0007669"/>
    <property type="project" value="TreeGrafter"/>
</dbReference>